<name>A0A937XEX0_UNCW3</name>
<dbReference type="InterPro" id="IPR036409">
    <property type="entry name" value="Aldolase_II/adducin_N_sf"/>
</dbReference>
<evidence type="ECO:0000313" key="2">
    <source>
        <dbReference type="EMBL" id="MBM3331822.1"/>
    </source>
</evidence>
<comment type="caution">
    <text evidence="2">The sequence shown here is derived from an EMBL/GenBank/DDBJ whole genome shotgun (WGS) entry which is preliminary data.</text>
</comment>
<dbReference type="GO" id="GO:0016301">
    <property type="term" value="F:kinase activity"/>
    <property type="evidence" value="ECO:0007669"/>
    <property type="project" value="UniProtKB-KW"/>
</dbReference>
<keyword evidence="2" id="KW-0808">Transferase</keyword>
<dbReference type="PANTHER" id="PTHR40730">
    <property type="entry name" value="TRANSCRIPTIONAL REGULATOR PROTEIN-LIKE PROTEIN"/>
    <property type="match status" value="1"/>
</dbReference>
<sequence length="186" mass="20081">MNAERGLAEAVAMLESCREFSALVPEVRVNVVYAPEGVNDPSKVLGIDGRITVVAGMPRASGPIRAGVSDHMARLVIETSRHDPSIRAGLNFRWNQAISQHVQGYCTTRGLAFGSIDRAVEPRELIGRDKGSIPWKVKHLVATCGRVPPVFYESRGWGKEPLFFLVGPDPAGVAVRAIEIAKGLAV</sequence>
<evidence type="ECO:0000313" key="3">
    <source>
        <dbReference type="Proteomes" id="UP000779900"/>
    </source>
</evidence>
<protein>
    <submittedName>
        <fullName evidence="2">Phosphomethylpyrimidine kinase</fullName>
    </submittedName>
</protein>
<dbReference type="PANTHER" id="PTHR40730:SF4">
    <property type="entry name" value="TRANSCRIPTIONAL REGULATOR"/>
    <property type="match status" value="1"/>
</dbReference>
<feature type="domain" description="Thiamine-phosphate synthase ThiN" evidence="1">
    <location>
        <begin position="7"/>
        <end position="177"/>
    </location>
</feature>
<dbReference type="AlphaFoldDB" id="A0A937XEX0"/>
<dbReference type="InterPro" id="IPR019293">
    <property type="entry name" value="ThiN"/>
</dbReference>
<organism evidence="2 3">
    <name type="scientific">candidate division WOR-3 bacterium</name>
    <dbReference type="NCBI Taxonomy" id="2052148"/>
    <lineage>
        <taxon>Bacteria</taxon>
        <taxon>Bacteria division WOR-3</taxon>
    </lineage>
</organism>
<dbReference type="Gene3D" id="3.40.225.10">
    <property type="entry name" value="Class II aldolase/adducin N-terminal domain"/>
    <property type="match status" value="1"/>
</dbReference>
<reference evidence="2" key="1">
    <citation type="submission" date="2019-03" db="EMBL/GenBank/DDBJ databases">
        <title>Lake Tanganyika Metagenome-Assembled Genomes (MAGs).</title>
        <authorList>
            <person name="Tran P."/>
        </authorList>
    </citation>
    <scope>NUCLEOTIDE SEQUENCE</scope>
    <source>
        <strain evidence="2">K_DeepCast_150m_m2_040</strain>
    </source>
</reference>
<dbReference type="SUPFAM" id="SSF53639">
    <property type="entry name" value="AraD/HMP-PK domain-like"/>
    <property type="match status" value="1"/>
</dbReference>
<dbReference type="Proteomes" id="UP000779900">
    <property type="component" value="Unassembled WGS sequence"/>
</dbReference>
<gene>
    <name evidence="2" type="ORF">FJY68_08235</name>
</gene>
<evidence type="ECO:0000259" key="1">
    <source>
        <dbReference type="Pfam" id="PF10120"/>
    </source>
</evidence>
<accession>A0A937XEX0</accession>
<keyword evidence="2" id="KW-0418">Kinase</keyword>
<dbReference type="EMBL" id="VGIR01000045">
    <property type="protein sequence ID" value="MBM3331822.1"/>
    <property type="molecule type" value="Genomic_DNA"/>
</dbReference>
<dbReference type="Pfam" id="PF10120">
    <property type="entry name" value="ThiN"/>
    <property type="match status" value="1"/>
</dbReference>
<proteinExistence type="predicted"/>